<reference evidence="3" key="1">
    <citation type="journal article" date="2017" name="Mycologia">
        <title>Fusarium algeriense, sp. nov., a novel toxigenic crown rot pathogen of durum wheat from Algeria is nested in the Fusarium burgessii species complex.</title>
        <authorList>
            <person name="Laraba I."/>
            <person name="Keddad A."/>
            <person name="Boureghda H."/>
            <person name="Abdallah N."/>
            <person name="Vaughan M.M."/>
            <person name="Proctor R.H."/>
            <person name="Busman M."/>
            <person name="O'Donnell K."/>
        </authorList>
    </citation>
    <scope>NUCLEOTIDE SEQUENCE</scope>
    <source>
        <strain evidence="3">NRRL 25174</strain>
    </source>
</reference>
<dbReference type="PANTHER" id="PTHR37540">
    <property type="entry name" value="TRANSCRIPTION FACTOR (ACR-2), PUTATIVE-RELATED-RELATED"/>
    <property type="match status" value="1"/>
</dbReference>
<organism evidence="3 4">
    <name type="scientific">Fusarium beomiforme</name>
    <dbReference type="NCBI Taxonomy" id="44412"/>
    <lineage>
        <taxon>Eukaryota</taxon>
        <taxon>Fungi</taxon>
        <taxon>Dikarya</taxon>
        <taxon>Ascomycota</taxon>
        <taxon>Pezizomycotina</taxon>
        <taxon>Sordariomycetes</taxon>
        <taxon>Hypocreomycetidae</taxon>
        <taxon>Hypocreales</taxon>
        <taxon>Nectriaceae</taxon>
        <taxon>Fusarium</taxon>
        <taxon>Fusarium burgessii species complex</taxon>
    </lineage>
</organism>
<protein>
    <submittedName>
        <fullName evidence="3">Uncharacterized protein</fullName>
    </submittedName>
</protein>
<comment type="caution">
    <text evidence="3">The sequence shown here is derived from an EMBL/GenBank/DDBJ whole genome shotgun (WGS) entry which is preliminary data.</text>
</comment>
<dbReference type="InterPro" id="IPR021858">
    <property type="entry name" value="Fun_TF"/>
</dbReference>
<dbReference type="PANTHER" id="PTHR37540:SF5">
    <property type="entry name" value="TRANSCRIPTION FACTOR DOMAIN-CONTAINING PROTEIN"/>
    <property type="match status" value="1"/>
</dbReference>
<dbReference type="Pfam" id="PF11951">
    <property type="entry name" value="Fungal_trans_2"/>
    <property type="match status" value="1"/>
</dbReference>
<feature type="region of interest" description="Disordered" evidence="2">
    <location>
        <begin position="353"/>
        <end position="373"/>
    </location>
</feature>
<evidence type="ECO:0000256" key="1">
    <source>
        <dbReference type="ARBA" id="ARBA00023242"/>
    </source>
</evidence>
<proteinExistence type="predicted"/>
<name>A0A9P5AR87_9HYPO</name>
<evidence type="ECO:0000313" key="3">
    <source>
        <dbReference type="EMBL" id="KAF4343284.1"/>
    </source>
</evidence>
<keyword evidence="1" id="KW-0539">Nucleus</keyword>
<sequence>MPPSFTFVNVSNAPGLGPKEAKQMRGHITKTNFAKRRQRLAKEKKRMNILQSADNFSAVNTSDELQAWQALKPGSDRLLMRLVDPIYSPVEYCKSSSSLFLEPVAYNFSVLSEYRALIFPAGLGTPGSSREADWISLLHSEPALVEASMAIALRHSPRTQNAQSIRESSLRKCRAIKLINARLGTPLELTDGVLSAVFTLTFAELLESDSEARDVHVQGLAQMIKVRRSLGNTALPSWFGDFILYDSIGHAILSASYSNLPLINALRNEDDPEQIDVAMIRQDANDLRQLIDKYHASTTLKRDTAAIIRLCSSMQLLVWQLFVGAAAAGPASEIRSCEFIANLDFIRISPLTSTMGPDSTTQDPPSPAQKTSGPITLVFDGQRITSEDAPTIPLYQLSRSITCNIQKHCSIIFEQIEIVETRQPDGTNPRTRHRTHDLYYLVNSLLMLHRRHDTPTCYLTAPSPKALGNVQVDICEASSPQSPTFRAMLNADRTADDVQLFNPDTQQTLFNIRQKVKGGHYQWVGADEQIVAYESGQEGEHKLVVQAPLQNDIRDVLVALWTLRLWYNHVDGQIAR</sequence>
<accession>A0A9P5AR87</accession>
<evidence type="ECO:0000313" key="4">
    <source>
        <dbReference type="Proteomes" id="UP000730481"/>
    </source>
</evidence>
<reference evidence="3" key="2">
    <citation type="submission" date="2020-02" db="EMBL/GenBank/DDBJ databases">
        <title>Identification and distribution of gene clusters putatively required for synthesis of sphingolipid metabolism inhibitors in phylogenetically diverse species of the filamentous fungus Fusarium.</title>
        <authorList>
            <person name="Kim H.-S."/>
            <person name="Busman M."/>
            <person name="Brown D.W."/>
            <person name="Divon H."/>
            <person name="Uhlig S."/>
            <person name="Proctor R.H."/>
        </authorList>
    </citation>
    <scope>NUCLEOTIDE SEQUENCE</scope>
    <source>
        <strain evidence="3">NRRL 25174</strain>
    </source>
</reference>
<dbReference type="EMBL" id="PVQB02000098">
    <property type="protein sequence ID" value="KAF4343284.1"/>
    <property type="molecule type" value="Genomic_DNA"/>
</dbReference>
<evidence type="ECO:0000256" key="2">
    <source>
        <dbReference type="SAM" id="MobiDB-lite"/>
    </source>
</evidence>
<gene>
    <name evidence="3" type="ORF">FBEOM_2760</name>
</gene>
<keyword evidence="4" id="KW-1185">Reference proteome</keyword>
<dbReference type="AlphaFoldDB" id="A0A9P5AR87"/>
<dbReference type="Proteomes" id="UP000730481">
    <property type="component" value="Unassembled WGS sequence"/>
</dbReference>
<dbReference type="OrthoDB" id="4158087at2759"/>